<dbReference type="Proteomes" id="UP000195514">
    <property type="component" value="Chromosome I"/>
</dbReference>
<gene>
    <name evidence="1" type="ORF">CFX1CAM_2022</name>
</gene>
<reference evidence="2" key="1">
    <citation type="submission" date="2017-05" db="EMBL/GenBank/DDBJ databases">
        <authorList>
            <person name="Kirkegaard R."/>
            <person name="Mcilroy J S."/>
        </authorList>
    </citation>
    <scope>NUCLEOTIDE SEQUENCE [LARGE SCALE GENOMIC DNA]</scope>
</reference>
<protein>
    <recommendedName>
        <fullName evidence="3">KOW domain-containing protein</fullName>
    </recommendedName>
</protein>
<dbReference type="RefSeq" id="WP_087862877.1">
    <property type="nucleotide sequence ID" value="NZ_LT859958.1"/>
</dbReference>
<dbReference type="OrthoDB" id="152775at2"/>
<sequence>MFLPVSRAGTIKEIQRVRRLKYPGEVLVYEGQQVLPEDVIAQASMPVEILMVEIAQSLGVDVQDVKEYLVREPGEQLHEGDVIAKITGTLSRLVRAPADGRFIGLHQGKAVFEVGYRTIQVRAGMMGVVQTVFPEYGAMISAAGFLLQGVWGNGAIGLGELKIVEEAWTQPLTPGMLAERGEGLMIGAGSCVDPDALNWYGKRSSGGLMLGSMAPELVSIATAMQTPILVVQGFGSRQPDESLLDGLTPYAEKSVSLNASEFDPLTGMRPEAVIHLSDEGFEGGFSVQQELKVGLIVRVFAEGSWGKVGEVLDLPEGDTDFESGVRQPAAVVMLNDGQKITVPQQNLIIVDDAITG</sequence>
<dbReference type="AlphaFoldDB" id="A0A1Y6K8E0"/>
<dbReference type="EMBL" id="LT859958">
    <property type="protein sequence ID" value="SMX55087.1"/>
    <property type="molecule type" value="Genomic_DNA"/>
</dbReference>
<evidence type="ECO:0008006" key="3">
    <source>
        <dbReference type="Google" id="ProtNLM"/>
    </source>
</evidence>
<organism evidence="1 2">
    <name type="scientific">Candidatus Brevifilum fermentans</name>
    <dbReference type="NCBI Taxonomy" id="1986204"/>
    <lineage>
        <taxon>Bacteria</taxon>
        <taxon>Bacillati</taxon>
        <taxon>Chloroflexota</taxon>
        <taxon>Anaerolineae</taxon>
        <taxon>Anaerolineales</taxon>
        <taxon>Anaerolineaceae</taxon>
        <taxon>Candidatus Brevifilum</taxon>
    </lineage>
</organism>
<evidence type="ECO:0000313" key="2">
    <source>
        <dbReference type="Proteomes" id="UP000195514"/>
    </source>
</evidence>
<name>A0A1Y6K8E0_9CHLR</name>
<evidence type="ECO:0000313" key="1">
    <source>
        <dbReference type="EMBL" id="SMX55087.1"/>
    </source>
</evidence>
<proteinExistence type="predicted"/>
<dbReference type="KEGG" id="abat:CFX1CAM_2022"/>
<keyword evidence="2" id="KW-1185">Reference proteome</keyword>
<accession>A0A1Y6K8E0</accession>